<dbReference type="GO" id="GO:0009534">
    <property type="term" value="C:chloroplast thylakoid"/>
    <property type="evidence" value="ECO:0007669"/>
    <property type="project" value="TreeGrafter"/>
</dbReference>
<evidence type="ECO:0000313" key="3">
    <source>
        <dbReference type="Proteomes" id="UP000077202"/>
    </source>
</evidence>
<proteinExistence type="predicted"/>
<protein>
    <submittedName>
        <fullName evidence="2">Uncharacterized protein</fullName>
    </submittedName>
</protein>
<gene>
    <name evidence="2" type="ORF">AXG93_1862s1280</name>
    <name evidence="1" type="ORF">Mp_4g22140</name>
</gene>
<reference evidence="4" key="3">
    <citation type="journal article" date="2020" name="Curr. Biol.">
        <title>Chromatin organization in early land plants reveals an ancestral association between H3K27me3, transposons, and constitutive heterochromatin.</title>
        <authorList>
            <person name="Montgomery S.A."/>
            <person name="Tanizawa Y."/>
            <person name="Galik B."/>
            <person name="Wang N."/>
            <person name="Ito T."/>
            <person name="Mochizuki T."/>
            <person name="Akimcheva S."/>
            <person name="Bowman J.L."/>
            <person name="Cognat V."/>
            <person name="Marechal-Drouard L."/>
            <person name="Ekker H."/>
            <person name="Hong S.F."/>
            <person name="Kohchi T."/>
            <person name="Lin S.S."/>
            <person name="Liu L.D."/>
            <person name="Nakamura Y."/>
            <person name="Valeeva L.R."/>
            <person name="Shakirov E.V."/>
            <person name="Shippen D.E."/>
            <person name="Wei W.L."/>
            <person name="Yagura M."/>
            <person name="Yamaoka S."/>
            <person name="Yamato K.T."/>
            <person name="Liu C."/>
            <person name="Berger F."/>
        </authorList>
    </citation>
    <scope>NUCLEOTIDE SEQUENCE [LARGE SCALE GENOMIC DNA]</scope>
    <source>
        <strain evidence="4">Tak-1</strain>
    </source>
</reference>
<evidence type="ECO:0000313" key="2">
    <source>
        <dbReference type="EMBL" id="OAE29170.1"/>
    </source>
</evidence>
<evidence type="ECO:0000313" key="4">
    <source>
        <dbReference type="Proteomes" id="UP001162541"/>
    </source>
</evidence>
<name>A0A176W7W6_MARPO</name>
<organism evidence="2 3">
    <name type="scientific">Marchantia polymorpha subsp. ruderalis</name>
    <dbReference type="NCBI Taxonomy" id="1480154"/>
    <lineage>
        <taxon>Eukaryota</taxon>
        <taxon>Viridiplantae</taxon>
        <taxon>Streptophyta</taxon>
        <taxon>Embryophyta</taxon>
        <taxon>Marchantiophyta</taxon>
        <taxon>Marchantiopsida</taxon>
        <taxon>Marchantiidae</taxon>
        <taxon>Marchantiales</taxon>
        <taxon>Marchantiaceae</taxon>
        <taxon>Marchantia</taxon>
    </lineage>
</organism>
<dbReference type="Proteomes" id="UP001162541">
    <property type="component" value="Chromosome 4"/>
</dbReference>
<reference evidence="2 3" key="1">
    <citation type="submission" date="2016-03" db="EMBL/GenBank/DDBJ databases">
        <title>Mechanisms controlling the formation of the plant cell surface in tip-growing cells are functionally conserved among land plants.</title>
        <authorList>
            <person name="Honkanen S."/>
            <person name="Jones V.A."/>
            <person name="Morieri G."/>
            <person name="Champion C."/>
            <person name="Hetherington A.J."/>
            <person name="Kelly S."/>
            <person name="Saint-Marcoux D."/>
            <person name="Proust H."/>
            <person name="Prescott H."/>
            <person name="Dolan L."/>
        </authorList>
    </citation>
    <scope>NUCLEOTIDE SEQUENCE [LARGE SCALE GENOMIC DNA]</scope>
    <source>
        <strain evidence="3">cv. Tak-1 and cv. Tak-2</strain>
        <tissue evidence="2">Whole gametophyte</tissue>
    </source>
</reference>
<reference evidence="1" key="2">
    <citation type="journal article" date="2019" name="Curr. Biol.">
        <title>Chromatin organization in early land plants reveals an ancestral association between H3K27me3, transposons, and constitutive heterochromatin.</title>
        <authorList>
            <person name="Montgomery S.A."/>
            <person name="Tanizawa Y."/>
            <person name="Galik B."/>
            <person name="Wang N."/>
            <person name="Ito T."/>
            <person name="Mochizuki T."/>
            <person name="Akimcheva S."/>
            <person name="Bowman J."/>
            <person name="Cognat V."/>
            <person name="Drouard L."/>
            <person name="Ekker H."/>
            <person name="Houng S."/>
            <person name="Kohchi T."/>
            <person name="Lin S."/>
            <person name="Liu L.D."/>
            <person name="Nakamura Y."/>
            <person name="Valeeva L.R."/>
            <person name="Shakirov E.V."/>
            <person name="Shippen D.E."/>
            <person name="Wei W."/>
            <person name="Yagura M."/>
            <person name="Yamaoka S."/>
            <person name="Yamato K.T."/>
            <person name="Liu C."/>
            <person name="Berger F."/>
        </authorList>
    </citation>
    <scope>NUCLEOTIDE SEQUENCE [LARGE SCALE GENOMIC DNA]</scope>
    <source>
        <strain evidence="1">Tak-1</strain>
    </source>
</reference>
<accession>A0A176W7W6</accession>
<dbReference type="Proteomes" id="UP000077202">
    <property type="component" value="Unassembled WGS sequence"/>
</dbReference>
<dbReference type="EMBL" id="LVLJ01001514">
    <property type="protein sequence ID" value="OAE29170.1"/>
    <property type="molecule type" value="Genomic_DNA"/>
</dbReference>
<keyword evidence="3" id="KW-1185">Reference proteome</keyword>
<dbReference type="EMBL" id="AP019869">
    <property type="protein sequence ID" value="BBN09720.1"/>
    <property type="molecule type" value="Genomic_DNA"/>
</dbReference>
<dbReference type="AlphaFoldDB" id="A0A176W7W6"/>
<evidence type="ECO:0000313" key="1">
    <source>
        <dbReference type="EMBL" id="BBN09720.1"/>
    </source>
</evidence>
<dbReference type="PANTHER" id="PTHR36734:SF1">
    <property type="entry name" value="OS02G0815300 PROTEIN"/>
    <property type="match status" value="1"/>
</dbReference>
<dbReference type="PANTHER" id="PTHR36734">
    <property type="entry name" value="YCF37-LIKE PROTEIN"/>
    <property type="match status" value="1"/>
</dbReference>
<sequence>MAMACAAAAAVSSSAAFVSASSRIAPASPASSSNSLGYRAVQVRCAQAEEKANAVSRRGVFSFAALSLLLAASEKAEAKDIPLFGIKKRLEPLEKAIESEVTMIEKEGSDLLKLGEKEIGDMKNAIQGATTTATKIDVGGNAGLSEGISPTVQAGGVVGAELFAVLVASSVVNGLISVPSK</sequence>